<evidence type="ECO:0000259" key="2">
    <source>
        <dbReference type="Pfam" id="PF21986"/>
    </source>
</evidence>
<proteinExistence type="predicted"/>
<comment type="caution">
    <text evidence="3">The sequence shown here is derived from an EMBL/GenBank/DDBJ whole genome shotgun (WGS) entry which is preliminary data.</text>
</comment>
<dbReference type="Pfam" id="PF21986">
    <property type="entry name" value="AH_C"/>
    <property type="match status" value="1"/>
</dbReference>
<dbReference type="AlphaFoldDB" id="A0A7Z0CJ48"/>
<dbReference type="InterPro" id="IPR023631">
    <property type="entry name" value="Amidase_dom"/>
</dbReference>
<name>A0A7Z0CJ48_9MICO</name>
<keyword evidence="3" id="KW-0378">Hydrolase</keyword>
<dbReference type="PANTHER" id="PTHR11895:SF169">
    <property type="entry name" value="GLUTAMYL-TRNA(GLN) AMIDOTRANSFERASE"/>
    <property type="match status" value="1"/>
</dbReference>
<dbReference type="InterPro" id="IPR014085">
    <property type="entry name" value="Allophanate_hydrolase"/>
</dbReference>
<dbReference type="InterPro" id="IPR053844">
    <property type="entry name" value="AH_C"/>
</dbReference>
<dbReference type="EC" id="3.5.1.54" evidence="3"/>
<protein>
    <submittedName>
        <fullName evidence="3">Allophanate hydrolase</fullName>
        <ecNumber evidence="3">3.5.1.54</ecNumber>
    </submittedName>
</protein>
<keyword evidence="4" id="KW-1185">Reference proteome</keyword>
<dbReference type="InterPro" id="IPR036928">
    <property type="entry name" value="AS_sf"/>
</dbReference>
<evidence type="ECO:0000313" key="4">
    <source>
        <dbReference type="Proteomes" id="UP000547973"/>
    </source>
</evidence>
<dbReference type="Gene3D" id="3.10.490.10">
    <property type="entry name" value="Gamma-glutamyl cyclotransferase-like"/>
    <property type="match status" value="1"/>
</dbReference>
<evidence type="ECO:0000259" key="1">
    <source>
        <dbReference type="Pfam" id="PF01425"/>
    </source>
</evidence>
<feature type="domain" description="Amidase" evidence="1">
    <location>
        <begin position="15"/>
        <end position="419"/>
    </location>
</feature>
<organism evidence="3 4">
    <name type="scientific">Demequina lutea</name>
    <dbReference type="NCBI Taxonomy" id="431489"/>
    <lineage>
        <taxon>Bacteria</taxon>
        <taxon>Bacillati</taxon>
        <taxon>Actinomycetota</taxon>
        <taxon>Actinomycetes</taxon>
        <taxon>Micrococcales</taxon>
        <taxon>Demequinaceae</taxon>
        <taxon>Demequina</taxon>
    </lineage>
</organism>
<dbReference type="Proteomes" id="UP000547973">
    <property type="component" value="Unassembled WGS sequence"/>
</dbReference>
<dbReference type="GO" id="GO:0004039">
    <property type="term" value="F:allophanate hydrolase activity"/>
    <property type="evidence" value="ECO:0007669"/>
    <property type="project" value="UniProtKB-EC"/>
</dbReference>
<dbReference type="RefSeq" id="WP_062075458.1">
    <property type="nucleotide sequence ID" value="NZ_BBRC01000009.1"/>
</dbReference>
<dbReference type="Pfam" id="PF01425">
    <property type="entry name" value="Amidase"/>
    <property type="match status" value="1"/>
</dbReference>
<dbReference type="NCBIfam" id="NF006043">
    <property type="entry name" value="PRK08186.1"/>
    <property type="match status" value="1"/>
</dbReference>
<dbReference type="OrthoDB" id="182039at2"/>
<accession>A0A7Z0CJ48</accession>
<dbReference type="SUPFAM" id="SSF75304">
    <property type="entry name" value="Amidase signature (AS) enzymes"/>
    <property type="match status" value="1"/>
</dbReference>
<dbReference type="Gene3D" id="1.20.58.1700">
    <property type="match status" value="1"/>
</dbReference>
<reference evidence="3 4" key="1">
    <citation type="submission" date="2020-07" db="EMBL/GenBank/DDBJ databases">
        <title>Sequencing the genomes of 1000 actinobacteria strains.</title>
        <authorList>
            <person name="Klenk H.-P."/>
        </authorList>
    </citation>
    <scope>NUCLEOTIDE SEQUENCE [LARGE SCALE GENOMIC DNA]</scope>
    <source>
        <strain evidence="3 4">DSM 19970</strain>
    </source>
</reference>
<gene>
    <name evidence="3" type="ORF">BKA03_000486</name>
</gene>
<feature type="domain" description="Allophanate hydrolase C-terminal" evidence="2">
    <location>
        <begin position="442"/>
        <end position="562"/>
    </location>
</feature>
<dbReference type="PANTHER" id="PTHR11895">
    <property type="entry name" value="TRANSAMIDASE"/>
    <property type="match status" value="1"/>
</dbReference>
<sequence>MPPTVESAAARVTRALARLREVDRPEIWITLRDPSELTAAAAELDTRVAAGERLPLAGLLVAVKDNIHVAGLPTTAGHPSFLHLPERSATAVERLIAAGALVMGKTNLDQFATGLVGTRSPYGAVRNSRFPERISGGSSSGSAVSVALGIVDFALGTDTAGSGRVPAALNGIIGIKATLGIIPLDGVVPACRSYDCLTAFATTLELATTVMRVMAGPSSLDPTSRAWPADVNLAASTNSRVAVPVPRLLEGLSAERRALFAASVSALETAGVATAEVDIQPLLDCAKLLYDGALVAERYAAYGDFMAQHPDGADPTVARIVSAAAAHAGHALVADQDRVARYKRKALELLDGFDALLTPTTPDHPTLADLEVDPIGANSRMGTFTNFMNLLDLAGVALPAGEASDGLFGVSMIVRSFDDQIAIDLAALLLGEQPTVFPTGGIDLAVFGAHLTGQPLNHQLMSRHARPLGEVATSTDYRMVALPGAVAKPGVVRVAAGEGAQLAGELWSLSPAALGAFLAGLPQPMSLGKIELADGREVLGFGCSFPEGSDITEFGGWREYLARQ</sequence>
<dbReference type="EMBL" id="JACBZO010000001">
    <property type="protein sequence ID" value="NYI40367.1"/>
    <property type="molecule type" value="Genomic_DNA"/>
</dbReference>
<dbReference type="NCBIfam" id="TIGR02713">
    <property type="entry name" value="allophanate_hyd"/>
    <property type="match status" value="1"/>
</dbReference>
<dbReference type="Gene3D" id="3.90.1300.10">
    <property type="entry name" value="Amidase signature (AS) domain"/>
    <property type="match status" value="1"/>
</dbReference>
<evidence type="ECO:0000313" key="3">
    <source>
        <dbReference type="EMBL" id="NYI40367.1"/>
    </source>
</evidence>
<dbReference type="InterPro" id="IPR000120">
    <property type="entry name" value="Amidase"/>
</dbReference>